<dbReference type="PANTHER" id="PTHR38795">
    <property type="entry name" value="DUF6604 DOMAIN-CONTAINING PROTEIN"/>
    <property type="match status" value="1"/>
</dbReference>
<gene>
    <name evidence="3 5" type="ORF">BDZ99DRAFT_528079</name>
</gene>
<accession>A0A6A6Y230</accession>
<protein>
    <recommendedName>
        <fullName evidence="2">DUF6604 domain-containing protein</fullName>
    </recommendedName>
</protein>
<reference evidence="5" key="2">
    <citation type="submission" date="2020-04" db="EMBL/GenBank/DDBJ databases">
        <authorList>
            <consortium name="NCBI Genome Project"/>
        </authorList>
    </citation>
    <scope>NUCLEOTIDE SEQUENCE</scope>
    <source>
        <strain evidence="5">CBS 304.34</strain>
    </source>
</reference>
<dbReference type="Proteomes" id="UP000504636">
    <property type="component" value="Unplaced"/>
</dbReference>
<evidence type="ECO:0000313" key="3">
    <source>
        <dbReference type="EMBL" id="KAF2801867.1"/>
    </source>
</evidence>
<name>A0A6A6Y230_9PEZI</name>
<keyword evidence="4" id="KW-1185">Reference proteome</keyword>
<dbReference type="AlphaFoldDB" id="A0A6A6Y230"/>
<dbReference type="Pfam" id="PF20253">
    <property type="entry name" value="DUF6604"/>
    <property type="match status" value="1"/>
</dbReference>
<proteinExistence type="predicted"/>
<organism evidence="3">
    <name type="scientific">Mytilinidion resinicola</name>
    <dbReference type="NCBI Taxonomy" id="574789"/>
    <lineage>
        <taxon>Eukaryota</taxon>
        <taxon>Fungi</taxon>
        <taxon>Dikarya</taxon>
        <taxon>Ascomycota</taxon>
        <taxon>Pezizomycotina</taxon>
        <taxon>Dothideomycetes</taxon>
        <taxon>Pleosporomycetidae</taxon>
        <taxon>Mytilinidiales</taxon>
        <taxon>Mytilinidiaceae</taxon>
        <taxon>Mytilinidion</taxon>
    </lineage>
</organism>
<feature type="region of interest" description="Disordered" evidence="1">
    <location>
        <begin position="47"/>
        <end position="102"/>
    </location>
</feature>
<dbReference type="EMBL" id="MU003727">
    <property type="protein sequence ID" value="KAF2801867.1"/>
    <property type="molecule type" value="Genomic_DNA"/>
</dbReference>
<feature type="domain" description="DUF6604" evidence="2">
    <location>
        <begin position="10"/>
        <end position="304"/>
    </location>
</feature>
<dbReference type="RefSeq" id="XP_033568831.1">
    <property type="nucleotide sequence ID" value="XM_033726334.1"/>
</dbReference>
<evidence type="ECO:0000259" key="2">
    <source>
        <dbReference type="Pfam" id="PF20253"/>
    </source>
</evidence>
<reference evidence="3 5" key="1">
    <citation type="journal article" date="2020" name="Stud. Mycol.">
        <title>101 Dothideomycetes genomes: a test case for predicting lifestyles and emergence of pathogens.</title>
        <authorList>
            <person name="Haridas S."/>
            <person name="Albert R."/>
            <person name="Binder M."/>
            <person name="Bloem J."/>
            <person name="Labutti K."/>
            <person name="Salamov A."/>
            <person name="Andreopoulos B."/>
            <person name="Baker S."/>
            <person name="Barry K."/>
            <person name="Bills G."/>
            <person name="Bluhm B."/>
            <person name="Cannon C."/>
            <person name="Castanera R."/>
            <person name="Culley D."/>
            <person name="Daum C."/>
            <person name="Ezra D."/>
            <person name="Gonzalez J."/>
            <person name="Henrissat B."/>
            <person name="Kuo A."/>
            <person name="Liang C."/>
            <person name="Lipzen A."/>
            <person name="Lutzoni F."/>
            <person name="Magnuson J."/>
            <person name="Mondo S."/>
            <person name="Nolan M."/>
            <person name="Ohm R."/>
            <person name="Pangilinan J."/>
            <person name="Park H.-J."/>
            <person name="Ramirez L."/>
            <person name="Alfaro M."/>
            <person name="Sun H."/>
            <person name="Tritt A."/>
            <person name="Yoshinaga Y."/>
            <person name="Zwiers L.-H."/>
            <person name="Turgeon B."/>
            <person name="Goodwin S."/>
            <person name="Spatafora J."/>
            <person name="Crous P."/>
            <person name="Grigoriev I."/>
        </authorList>
    </citation>
    <scope>NUCLEOTIDE SEQUENCE</scope>
    <source>
        <strain evidence="3 5">CBS 304.34</strain>
    </source>
</reference>
<dbReference type="PANTHER" id="PTHR38795:SF1">
    <property type="entry name" value="DUF6604 DOMAIN-CONTAINING PROTEIN"/>
    <property type="match status" value="1"/>
</dbReference>
<dbReference type="InterPro" id="IPR046539">
    <property type="entry name" value="DUF6604"/>
</dbReference>
<reference evidence="5" key="3">
    <citation type="submission" date="2025-04" db="UniProtKB">
        <authorList>
            <consortium name="RefSeq"/>
        </authorList>
    </citation>
    <scope>IDENTIFICATION</scope>
    <source>
        <strain evidence="5">CBS 304.34</strain>
    </source>
</reference>
<evidence type="ECO:0000256" key="1">
    <source>
        <dbReference type="SAM" id="MobiDB-lite"/>
    </source>
</evidence>
<evidence type="ECO:0000313" key="5">
    <source>
        <dbReference type="RefSeq" id="XP_033568831.1"/>
    </source>
</evidence>
<evidence type="ECO:0000313" key="4">
    <source>
        <dbReference type="Proteomes" id="UP000504636"/>
    </source>
</evidence>
<sequence>MASQGTTYERYKADTNLFTTWLGRAAKGCGWKPSSKPSECISRLQLLGDSPTTSTPTPTPTPEIDAAKGPRMKGKARKLAKEVAKEIPPATSKAAPNESGPNRRYAITTEELLTQVDVVATSRSSAMPDAIRKALSGAIAARQRCAAWFEKTNSGTRAKHIPKSLDGYQYFIGVLQRALNKLGVTTPAASSLGAVDKGENDFTFMRNVFEALEVEDISEEEATEALQPSAAVQSNRAKDLYELAVDANTEIAFTTFSLFEDIYRIRTELKQVWTQFRDGQIQLLQASVLTTAALELVDQAEKEVYRALLEYQQSDTKHIQRPCWTYLCQ</sequence>
<dbReference type="GeneID" id="54467227"/>
<dbReference type="OrthoDB" id="5238236at2759"/>